<dbReference type="RefSeq" id="WP_324715777.1">
    <property type="nucleotide sequence ID" value="NZ_CP141615.1"/>
</dbReference>
<protein>
    <submittedName>
        <fullName evidence="3">DUF2892 domain-containing protein</fullName>
    </submittedName>
</protein>
<proteinExistence type="predicted"/>
<keyword evidence="1" id="KW-0472">Membrane</keyword>
<organism evidence="3 4">
    <name type="scientific">Carboxydichorda subterranea</name>
    <dbReference type="NCBI Taxonomy" id="3109565"/>
    <lineage>
        <taxon>Bacteria</taxon>
        <taxon>Bacillati</taxon>
        <taxon>Bacillota</taxon>
        <taxon>Limnochordia</taxon>
        <taxon>Limnochordales</taxon>
        <taxon>Geochordaceae</taxon>
        <taxon>Carboxydichorda</taxon>
    </lineage>
</organism>
<dbReference type="Proteomes" id="UP001332192">
    <property type="component" value="Chromosome"/>
</dbReference>
<dbReference type="Pfam" id="PF11127">
    <property type="entry name" value="YgaP-like_TM"/>
    <property type="match status" value="1"/>
</dbReference>
<accession>A0ABZ1BUQ2</accession>
<feature type="transmembrane region" description="Helical" evidence="1">
    <location>
        <begin position="34"/>
        <end position="57"/>
    </location>
</feature>
<keyword evidence="1" id="KW-0812">Transmembrane</keyword>
<evidence type="ECO:0000256" key="1">
    <source>
        <dbReference type="SAM" id="Phobius"/>
    </source>
</evidence>
<evidence type="ECO:0000313" key="3">
    <source>
        <dbReference type="EMBL" id="WRP16504.1"/>
    </source>
</evidence>
<feature type="domain" description="Inner membrane protein YgaP-like transmembrane" evidence="2">
    <location>
        <begin position="1"/>
        <end position="63"/>
    </location>
</feature>
<evidence type="ECO:0000259" key="2">
    <source>
        <dbReference type="Pfam" id="PF11127"/>
    </source>
</evidence>
<keyword evidence="1" id="KW-1133">Transmembrane helix</keyword>
<sequence>MQSNVGRVDRWIRLALGAALLLVALLVAEPIRWVALVLAIVLVATGGAGYCPLYGACGISTTGARSSDSARKA</sequence>
<gene>
    <name evidence="3" type="ORF">U7230_10400</name>
</gene>
<keyword evidence="4" id="KW-1185">Reference proteome</keyword>
<reference evidence="3 4" key="1">
    <citation type="journal article" date="2024" name="Front. Microbiol.">
        <title>Novel thermophilic genera Geochorda gen. nov. and Carboxydochorda gen. nov. from the deep terrestrial subsurface reveal the ecophysiological diversity in the class Limnochordia.</title>
        <authorList>
            <person name="Karnachuk O.V."/>
            <person name="Lukina A.P."/>
            <person name="Avakyan M.R."/>
            <person name="Kadnikov V.V."/>
            <person name="Begmatov S."/>
            <person name="Beletsky A.V."/>
            <person name="Vlasova K.G."/>
            <person name="Novikov A.A."/>
            <person name="Shcherbakova V.A."/>
            <person name="Mardanov A.V."/>
            <person name="Ravin N.V."/>
        </authorList>
    </citation>
    <scope>NUCLEOTIDE SEQUENCE [LARGE SCALE GENOMIC DNA]</scope>
    <source>
        <strain evidence="3 4">L945</strain>
    </source>
</reference>
<evidence type="ECO:0000313" key="4">
    <source>
        <dbReference type="Proteomes" id="UP001332192"/>
    </source>
</evidence>
<dbReference type="EMBL" id="CP141615">
    <property type="protein sequence ID" value="WRP16504.1"/>
    <property type="molecule type" value="Genomic_DNA"/>
</dbReference>
<feature type="transmembrane region" description="Helical" evidence="1">
    <location>
        <begin position="12"/>
        <end position="28"/>
    </location>
</feature>
<dbReference type="InterPro" id="IPR021309">
    <property type="entry name" value="YgaP-like_TM"/>
</dbReference>
<name>A0ABZ1BUQ2_9FIRM</name>